<keyword evidence="1" id="KW-0732">Signal</keyword>
<keyword evidence="3" id="KW-1185">Reference proteome</keyword>
<sequence length="132" mass="14825">MRRQLGIMAIISLINLTVHAQGPALTRIHIFNATTPLGYILIKTTANDTNPIKIKTLTWATIQTTGDSLGFVVNDKSYFAHFEAGKQYYFVAQATYNSRIVFTEKSEREFLLSVHVNPTKGPDVYNMDKVSN</sequence>
<reference evidence="2 3" key="1">
    <citation type="submission" date="2016-10" db="EMBL/GenBank/DDBJ databases">
        <authorList>
            <person name="de Groot N.N."/>
        </authorList>
    </citation>
    <scope>NUCLEOTIDE SEQUENCE [LARGE SCALE GENOMIC DNA]</scope>
    <source>
        <strain evidence="2 3">DSM 26130</strain>
    </source>
</reference>
<dbReference type="OrthoDB" id="963293at2"/>
<name>A0A1I1P1R7_9BACT</name>
<evidence type="ECO:0000313" key="3">
    <source>
        <dbReference type="Proteomes" id="UP000198598"/>
    </source>
</evidence>
<dbReference type="Proteomes" id="UP000198598">
    <property type="component" value="Unassembled WGS sequence"/>
</dbReference>
<evidence type="ECO:0000313" key="2">
    <source>
        <dbReference type="EMBL" id="SFD03616.1"/>
    </source>
</evidence>
<proteinExistence type="predicted"/>
<feature type="signal peptide" evidence="1">
    <location>
        <begin position="1"/>
        <end position="20"/>
    </location>
</feature>
<dbReference type="EMBL" id="FOLQ01000003">
    <property type="protein sequence ID" value="SFD03616.1"/>
    <property type="molecule type" value="Genomic_DNA"/>
</dbReference>
<evidence type="ECO:0008006" key="4">
    <source>
        <dbReference type="Google" id="ProtNLM"/>
    </source>
</evidence>
<dbReference type="STRING" id="662367.SAMN05216167_10368"/>
<protein>
    <recommendedName>
        <fullName evidence="4">DUF4369 domain-containing protein</fullName>
    </recommendedName>
</protein>
<dbReference type="AlphaFoldDB" id="A0A1I1P1R7"/>
<dbReference type="RefSeq" id="WP_093825342.1">
    <property type="nucleotide sequence ID" value="NZ_FOLQ01000003.1"/>
</dbReference>
<evidence type="ECO:0000256" key="1">
    <source>
        <dbReference type="SAM" id="SignalP"/>
    </source>
</evidence>
<gene>
    <name evidence="2" type="ORF">SAMN05216167_10368</name>
</gene>
<accession>A0A1I1P1R7</accession>
<feature type="chain" id="PRO_5011515067" description="DUF4369 domain-containing protein" evidence="1">
    <location>
        <begin position="21"/>
        <end position="132"/>
    </location>
</feature>
<organism evidence="2 3">
    <name type="scientific">Spirosoma endophyticum</name>
    <dbReference type="NCBI Taxonomy" id="662367"/>
    <lineage>
        <taxon>Bacteria</taxon>
        <taxon>Pseudomonadati</taxon>
        <taxon>Bacteroidota</taxon>
        <taxon>Cytophagia</taxon>
        <taxon>Cytophagales</taxon>
        <taxon>Cytophagaceae</taxon>
        <taxon>Spirosoma</taxon>
    </lineage>
</organism>